<name>A0A074XP70_9PEZI</name>
<evidence type="ECO:0000313" key="2">
    <source>
        <dbReference type="EMBL" id="KEQ76381.1"/>
    </source>
</evidence>
<dbReference type="Proteomes" id="UP000027730">
    <property type="component" value="Unassembled WGS sequence"/>
</dbReference>
<accession>A0A074XP70</accession>
<dbReference type="GeneID" id="25407855"/>
<dbReference type="OrthoDB" id="3433125at2759"/>
<keyword evidence="3" id="KW-1185">Reference proteome</keyword>
<protein>
    <submittedName>
        <fullName evidence="2">Uncharacterized protein</fullName>
    </submittedName>
</protein>
<reference evidence="2 3" key="1">
    <citation type="journal article" date="2014" name="BMC Genomics">
        <title>Genome sequencing of four Aureobasidium pullulans varieties: biotechnological potential, stress tolerance, and description of new species.</title>
        <authorList>
            <person name="Gostin Ar C."/>
            <person name="Ohm R.A."/>
            <person name="Kogej T."/>
            <person name="Sonjak S."/>
            <person name="Turk M."/>
            <person name="Zajc J."/>
            <person name="Zalar P."/>
            <person name="Grube M."/>
            <person name="Sun H."/>
            <person name="Han J."/>
            <person name="Sharma A."/>
            <person name="Chiniquy J."/>
            <person name="Ngan C.Y."/>
            <person name="Lipzen A."/>
            <person name="Barry K."/>
            <person name="Grigoriev I.V."/>
            <person name="Gunde-Cimerman N."/>
        </authorList>
    </citation>
    <scope>NUCLEOTIDE SEQUENCE [LARGE SCALE GENOMIC DNA]</scope>
    <source>
        <strain evidence="2 3">CBS 147.97</strain>
    </source>
</reference>
<dbReference type="InterPro" id="IPR053221">
    <property type="entry name" value="Burnettramic_acid_biosynth"/>
</dbReference>
<gene>
    <name evidence="2" type="ORF">M436DRAFT_15008</name>
</gene>
<dbReference type="EMBL" id="KL584703">
    <property type="protein sequence ID" value="KEQ76381.1"/>
    <property type="molecule type" value="Genomic_DNA"/>
</dbReference>
<dbReference type="PANTHER" id="PTHR38887">
    <property type="entry name" value="CHROMOSOME 21, WHOLE GENOME SHOTGUN SEQUENCE"/>
    <property type="match status" value="1"/>
</dbReference>
<feature type="region of interest" description="Disordered" evidence="1">
    <location>
        <begin position="17"/>
        <end position="54"/>
    </location>
</feature>
<feature type="compositionally biased region" description="Basic and acidic residues" evidence="1">
    <location>
        <begin position="394"/>
        <end position="403"/>
    </location>
</feature>
<feature type="compositionally biased region" description="Pro residues" evidence="1">
    <location>
        <begin position="94"/>
        <end position="108"/>
    </location>
</feature>
<feature type="compositionally biased region" description="Polar residues" evidence="1">
    <location>
        <begin position="36"/>
        <end position="46"/>
    </location>
</feature>
<feature type="region of interest" description="Disordered" evidence="1">
    <location>
        <begin position="61"/>
        <end position="80"/>
    </location>
</feature>
<feature type="non-terminal residue" evidence="2">
    <location>
        <position position="1"/>
    </location>
</feature>
<feature type="region of interest" description="Disordered" evidence="1">
    <location>
        <begin position="318"/>
        <end position="342"/>
    </location>
</feature>
<organism evidence="2 3">
    <name type="scientific">Aureobasidium namibiae CBS 147.97</name>
    <dbReference type="NCBI Taxonomy" id="1043004"/>
    <lineage>
        <taxon>Eukaryota</taxon>
        <taxon>Fungi</taxon>
        <taxon>Dikarya</taxon>
        <taxon>Ascomycota</taxon>
        <taxon>Pezizomycotina</taxon>
        <taxon>Dothideomycetes</taxon>
        <taxon>Dothideomycetidae</taxon>
        <taxon>Dothideales</taxon>
        <taxon>Saccotheciaceae</taxon>
        <taxon>Aureobasidium</taxon>
    </lineage>
</organism>
<evidence type="ECO:0000313" key="3">
    <source>
        <dbReference type="Proteomes" id="UP000027730"/>
    </source>
</evidence>
<dbReference type="AlphaFoldDB" id="A0A074XP70"/>
<feature type="non-terminal residue" evidence="2">
    <location>
        <position position="455"/>
    </location>
</feature>
<dbReference type="HOGENOM" id="CLU_023303_2_0_1"/>
<evidence type="ECO:0000256" key="1">
    <source>
        <dbReference type="SAM" id="MobiDB-lite"/>
    </source>
</evidence>
<feature type="region of interest" description="Disordered" evidence="1">
    <location>
        <begin position="387"/>
        <end position="406"/>
    </location>
</feature>
<feature type="region of interest" description="Disordered" evidence="1">
    <location>
        <begin position="89"/>
        <end position="109"/>
    </location>
</feature>
<dbReference type="PANTHER" id="PTHR38887:SF1">
    <property type="entry name" value="RAS MODIFICATION PROTEIN ERF4"/>
    <property type="match status" value="1"/>
</dbReference>
<dbReference type="RefSeq" id="XP_013430564.1">
    <property type="nucleotide sequence ID" value="XM_013575110.1"/>
</dbReference>
<sequence>VQGVGGGIGFVSEAYKAHKATKAQKQARDSFHGLEPSSNDIPTTHNGDQETYALAEEAHTDLTTDQEPTEAHEPDEPTDPVTLAESFISRLPSSSPPHSPSRPLPYPIIIPQRRPSDRTRGFLQAYPPILATRSITSSTFLDFLCTFNTSTRATKWIAALNLASLATVMLPTLTSVLVSMAITAATTAAMEVQGRVKTNRFLDKVNASFFMPRGLFCLVVTWNPDTSDARTSVDFEGIAKKVMQKGGKNNPMQTLKKSNGSTYGESEWPEIAPLIYPAVDDSTTVSGNGVEAKKKSSLQDKKRFVEDYMDRRAQAKFAKDNPSSALAAGPKPQFTSRYADPSHAANSGSLVTLISGGVIQMPERQDMLSNRGGRGVSNSIGGRAAFGRGFGGASEREGARGDIGRGVQRGLGGLAGGRGGSSAGPLGLLQKVMKKDVLYLLIVDMPSDDELAAAQ</sequence>
<proteinExistence type="predicted"/>